<dbReference type="EMBL" id="CAJVQB010068436">
    <property type="protein sequence ID" value="CAG8842262.1"/>
    <property type="molecule type" value="Genomic_DNA"/>
</dbReference>
<feature type="non-terminal residue" evidence="1">
    <location>
        <position position="147"/>
    </location>
</feature>
<gene>
    <name evidence="1" type="ORF">GMARGA_LOCUS35891</name>
</gene>
<evidence type="ECO:0000313" key="2">
    <source>
        <dbReference type="Proteomes" id="UP000789901"/>
    </source>
</evidence>
<accession>A0ABN7WWC5</accession>
<comment type="caution">
    <text evidence="1">The sequence shown here is derived from an EMBL/GenBank/DDBJ whole genome shotgun (WGS) entry which is preliminary data.</text>
</comment>
<reference evidence="1 2" key="1">
    <citation type="submission" date="2021-06" db="EMBL/GenBank/DDBJ databases">
        <authorList>
            <person name="Kallberg Y."/>
            <person name="Tangrot J."/>
            <person name="Rosling A."/>
        </authorList>
    </citation>
    <scope>NUCLEOTIDE SEQUENCE [LARGE SCALE GENOMIC DNA]</scope>
    <source>
        <strain evidence="1 2">120-4 pot B 10/14</strain>
    </source>
</reference>
<evidence type="ECO:0000313" key="1">
    <source>
        <dbReference type="EMBL" id="CAG8842262.1"/>
    </source>
</evidence>
<sequence>QFDLLEQSNTIEISNIFIENIVNIPAILIKKLIPSIEIDSILEYVDKKQLKPESQTWLYPFLIGEAYTKVNYYKTYTTVNRLLKKAIQAGLDTGSTLLQNIHQIRKIKNKKQQIDENNTISNYSSSNKDVFIIENLVFIQKEMLQEK</sequence>
<proteinExistence type="predicted"/>
<dbReference type="Proteomes" id="UP000789901">
    <property type="component" value="Unassembled WGS sequence"/>
</dbReference>
<protein>
    <submittedName>
        <fullName evidence="1">6062_t:CDS:1</fullName>
    </submittedName>
</protein>
<name>A0ABN7WWC5_GIGMA</name>
<keyword evidence="2" id="KW-1185">Reference proteome</keyword>
<feature type="non-terminal residue" evidence="1">
    <location>
        <position position="1"/>
    </location>
</feature>
<organism evidence="1 2">
    <name type="scientific">Gigaspora margarita</name>
    <dbReference type="NCBI Taxonomy" id="4874"/>
    <lineage>
        <taxon>Eukaryota</taxon>
        <taxon>Fungi</taxon>
        <taxon>Fungi incertae sedis</taxon>
        <taxon>Mucoromycota</taxon>
        <taxon>Glomeromycotina</taxon>
        <taxon>Glomeromycetes</taxon>
        <taxon>Diversisporales</taxon>
        <taxon>Gigasporaceae</taxon>
        <taxon>Gigaspora</taxon>
    </lineage>
</organism>